<organism evidence="3 4">
    <name type="scientific">Actinospica acidithermotolerans</name>
    <dbReference type="NCBI Taxonomy" id="2828514"/>
    <lineage>
        <taxon>Bacteria</taxon>
        <taxon>Bacillati</taxon>
        <taxon>Actinomycetota</taxon>
        <taxon>Actinomycetes</taxon>
        <taxon>Catenulisporales</taxon>
        <taxon>Actinospicaceae</taxon>
        <taxon>Actinospica</taxon>
    </lineage>
</organism>
<feature type="region of interest" description="Disordered" evidence="1">
    <location>
        <begin position="1"/>
        <end position="36"/>
    </location>
</feature>
<feature type="compositionally biased region" description="Low complexity" evidence="1">
    <location>
        <begin position="23"/>
        <end position="36"/>
    </location>
</feature>
<reference evidence="3" key="1">
    <citation type="submission" date="2021-04" db="EMBL/GenBank/DDBJ databases">
        <title>Genome based classification of Actinospica acidithermotolerans sp. nov., an actinobacterium isolated from an Indonesian hot spring.</title>
        <authorList>
            <person name="Kusuma A.B."/>
            <person name="Putra K.E."/>
            <person name="Nafisah S."/>
            <person name="Loh J."/>
            <person name="Nouioui I."/>
            <person name="Goodfellow M."/>
        </authorList>
    </citation>
    <scope>NUCLEOTIDE SEQUENCE</scope>
    <source>
        <strain evidence="3">MGRD01-02</strain>
    </source>
</reference>
<evidence type="ECO:0000313" key="3">
    <source>
        <dbReference type="EMBL" id="MBR7825379.1"/>
    </source>
</evidence>
<keyword evidence="2" id="KW-1133">Transmembrane helix</keyword>
<feature type="transmembrane region" description="Helical" evidence="2">
    <location>
        <begin position="148"/>
        <end position="170"/>
    </location>
</feature>
<proteinExistence type="predicted"/>
<feature type="transmembrane region" description="Helical" evidence="2">
    <location>
        <begin position="243"/>
        <end position="262"/>
    </location>
</feature>
<keyword evidence="2" id="KW-0812">Transmembrane</keyword>
<feature type="transmembrane region" description="Helical" evidence="2">
    <location>
        <begin position="622"/>
        <end position="642"/>
    </location>
</feature>
<dbReference type="Pfam" id="PF09971">
    <property type="entry name" value="DUF2206"/>
    <property type="match status" value="1"/>
</dbReference>
<keyword evidence="2" id="KW-0472">Membrane</keyword>
<feature type="transmembrane region" description="Helical" evidence="2">
    <location>
        <begin position="680"/>
        <end position="699"/>
    </location>
</feature>
<feature type="transmembrane region" description="Helical" evidence="2">
    <location>
        <begin position="114"/>
        <end position="136"/>
    </location>
</feature>
<feature type="transmembrane region" description="Helical" evidence="2">
    <location>
        <begin position="61"/>
        <end position="79"/>
    </location>
</feature>
<dbReference type="InterPro" id="IPR018701">
    <property type="entry name" value="DUF2206_membrane"/>
</dbReference>
<feature type="transmembrane region" description="Helical" evidence="2">
    <location>
        <begin position="459"/>
        <end position="477"/>
    </location>
</feature>
<evidence type="ECO:0000256" key="2">
    <source>
        <dbReference type="SAM" id="Phobius"/>
    </source>
</evidence>
<feature type="transmembrane region" description="Helical" evidence="2">
    <location>
        <begin position="182"/>
        <end position="200"/>
    </location>
</feature>
<feature type="transmembrane region" description="Helical" evidence="2">
    <location>
        <begin position="394"/>
        <end position="427"/>
    </location>
</feature>
<dbReference type="RefSeq" id="WP_212516532.1">
    <property type="nucleotide sequence ID" value="NZ_JAGSOH010000005.1"/>
</dbReference>
<accession>A0A941ECK5</accession>
<evidence type="ECO:0000313" key="4">
    <source>
        <dbReference type="Proteomes" id="UP000676325"/>
    </source>
</evidence>
<dbReference type="Proteomes" id="UP000676325">
    <property type="component" value="Unassembled WGS sequence"/>
</dbReference>
<name>A0A941ECK5_9ACTN</name>
<feature type="transmembrane region" description="Helical" evidence="2">
    <location>
        <begin position="591"/>
        <end position="610"/>
    </location>
</feature>
<keyword evidence="4" id="KW-1185">Reference proteome</keyword>
<feature type="compositionally biased region" description="Basic residues" evidence="1">
    <location>
        <begin position="1"/>
        <end position="11"/>
    </location>
</feature>
<feature type="transmembrane region" description="Helical" evidence="2">
    <location>
        <begin position="212"/>
        <end position="231"/>
    </location>
</feature>
<sequence length="828" mass="89134">MKSRSNPRSRTARSVERGEADRAAVPAETAASAGSAEADRAAESVVPAASAGTRQIRARQVVLLLTALACVIEVFGPPGNALADLPGLWLVFGAPTAVWYGVSSRTTSTFDGALLVAVGFGLVTDMVALLGLNELLPRIAHDTRPLSTIPIAATLAGTAILLGAVLPEPVPGLFAEWRPRRSGVLWIGAAGLCCLALSVAGPVRINNGFGDGVSVAAMICVTALLIGLVAVDRLSVAATELGIYCGALGLLLLTSLRGWLITGHDIQKEYYYYQLAFGWERWEVHTFSNAFNACLSITILPVAIAKLTTISGIYVFKAVIPAVFALAPVMIFRAVRNVAPRRIAVLSAVFFVMFPTYFTDMPYMGRQEIAFVLLGCGMLVVTDTAPRLRNRRIAFLALMVGLALAHYSTTYVVIMVLGLGIVIDLFWRLGSWRRAVRLKKSAAGARSRSVRRHGNEHSFLVWWMLPIVAGFALLWAGPVTGTAGQLKSTISIAMQETFGDDTGQAASSGTSFSVFGGATETDQQRLADYRAATIANSAAARAKGGLLPTSMAYTASTPYVAAAEAPSTSFGRMLDSLGLDVSGLNSLGRNLAAYFLQLLIVLGLIAWWLHYRNGLKPVRDQISLTIGALGMLVLLTVVPQLSVDYSVLRAFQQGIYFFAPFMALGLLWMFSWLKRWTIPAVCAVTAALVLFLTGALPHFTGEYAAPLSLGNSGQYYDIYYPTVAEQTAANWLDRKVRASGSKSPSNVIQTDQYTFNRLQTVFTGGVKSNIYPTVLSINAFTFLGAETSDTGEVTVFYRGDLITYRYPMSLLNQVYNEIYASDGVEIYQ</sequence>
<protein>
    <submittedName>
        <fullName evidence="3">DUF2206 domain-containing protein</fullName>
    </submittedName>
</protein>
<gene>
    <name evidence="3" type="ORF">KDK95_03595</name>
</gene>
<dbReference type="EMBL" id="JAGSOH010000005">
    <property type="protein sequence ID" value="MBR7825379.1"/>
    <property type="molecule type" value="Genomic_DNA"/>
</dbReference>
<dbReference type="AlphaFoldDB" id="A0A941ECK5"/>
<feature type="transmembrane region" description="Helical" evidence="2">
    <location>
        <begin position="314"/>
        <end position="335"/>
    </location>
</feature>
<feature type="transmembrane region" description="Helical" evidence="2">
    <location>
        <begin position="282"/>
        <end position="302"/>
    </location>
</feature>
<comment type="caution">
    <text evidence="3">The sequence shown here is derived from an EMBL/GenBank/DDBJ whole genome shotgun (WGS) entry which is preliminary data.</text>
</comment>
<feature type="transmembrane region" description="Helical" evidence="2">
    <location>
        <begin position="341"/>
        <end position="358"/>
    </location>
</feature>
<feature type="transmembrane region" description="Helical" evidence="2">
    <location>
        <begin position="654"/>
        <end position="673"/>
    </location>
</feature>
<feature type="compositionally biased region" description="Basic and acidic residues" evidence="1">
    <location>
        <begin position="13"/>
        <end position="22"/>
    </location>
</feature>
<evidence type="ECO:0000256" key="1">
    <source>
        <dbReference type="SAM" id="MobiDB-lite"/>
    </source>
</evidence>